<dbReference type="InterPro" id="IPR027417">
    <property type="entry name" value="P-loop_NTPase"/>
</dbReference>
<dbReference type="CDD" id="cd03280">
    <property type="entry name" value="ABC_MutS2"/>
    <property type="match status" value="1"/>
</dbReference>
<feature type="region of interest" description="Disordered" evidence="10">
    <location>
        <begin position="715"/>
        <end position="748"/>
    </location>
</feature>
<keyword evidence="2 8" id="KW-0699">rRNA-binding</keyword>
<keyword evidence="4 8" id="KW-0378">Hydrolase</keyword>
<evidence type="ECO:0000256" key="1">
    <source>
        <dbReference type="ARBA" id="ARBA00022722"/>
    </source>
</evidence>
<dbReference type="InterPro" id="IPR036187">
    <property type="entry name" value="DNA_mismatch_repair_MutS_sf"/>
</dbReference>
<feature type="domain" description="Smr" evidence="11">
    <location>
        <begin position="761"/>
        <end position="836"/>
    </location>
</feature>
<dbReference type="SUPFAM" id="SSF52540">
    <property type="entry name" value="P-loop containing nucleoside triphosphate hydrolases"/>
    <property type="match status" value="1"/>
</dbReference>
<dbReference type="CDD" id="cd06503">
    <property type="entry name" value="ATP-synt_Fo_b"/>
    <property type="match status" value="1"/>
</dbReference>
<keyword evidence="3 8" id="KW-0547">Nucleotide-binding</keyword>
<dbReference type="InterPro" id="IPR005747">
    <property type="entry name" value="MutS2"/>
</dbReference>
<dbReference type="InterPro" id="IPR007696">
    <property type="entry name" value="DNA_mismatch_repair_MutS_core"/>
</dbReference>
<dbReference type="PANTHER" id="PTHR48466">
    <property type="entry name" value="OS10G0509000 PROTEIN-RELATED"/>
    <property type="match status" value="1"/>
</dbReference>
<keyword evidence="9" id="KW-0175">Coiled coil</keyword>
<dbReference type="InterPro" id="IPR002625">
    <property type="entry name" value="Smr_dom"/>
</dbReference>
<protein>
    <recommendedName>
        <fullName evidence="8">Endonuclease MutS2</fullName>
        <ecNumber evidence="8">3.1.-.-</ecNumber>
    </recommendedName>
    <alternativeName>
        <fullName evidence="8">Ribosome-associated protein quality control-upstream factor</fullName>
        <shortName evidence="8">RQC-upstream factor</shortName>
        <shortName evidence="8">RqcU</shortName>
        <ecNumber evidence="8">3.6.4.-</ecNumber>
    </alternativeName>
</protein>
<dbReference type="EC" id="3.6.4.-" evidence="8"/>
<dbReference type="PANTHER" id="PTHR48466:SF2">
    <property type="entry name" value="OS10G0509000 PROTEIN"/>
    <property type="match status" value="1"/>
</dbReference>
<dbReference type="SUPFAM" id="SSF48334">
    <property type="entry name" value="DNA repair protein MutS, domain III"/>
    <property type="match status" value="1"/>
</dbReference>
<feature type="coiled-coil region" evidence="9">
    <location>
        <begin position="544"/>
        <end position="642"/>
    </location>
</feature>
<evidence type="ECO:0000313" key="13">
    <source>
        <dbReference type="Proteomes" id="UP001600894"/>
    </source>
</evidence>
<evidence type="ECO:0000256" key="5">
    <source>
        <dbReference type="ARBA" id="ARBA00022840"/>
    </source>
</evidence>
<dbReference type="RefSeq" id="WP_390471013.1">
    <property type="nucleotide sequence ID" value="NZ_BAABXL010000001.1"/>
</dbReference>
<evidence type="ECO:0000256" key="7">
    <source>
        <dbReference type="ARBA" id="ARBA00023125"/>
    </source>
</evidence>
<dbReference type="Pfam" id="PF01713">
    <property type="entry name" value="Smr"/>
    <property type="match status" value="1"/>
</dbReference>
<comment type="function">
    <text evidence="8">Endonuclease that is involved in the suppression of homologous recombination and thus may have a key role in the control of bacterial genetic diversity.</text>
</comment>
<reference evidence="12 13" key="1">
    <citation type="submission" date="2024-04" db="EMBL/GenBank/DDBJ databases">
        <title>Defined microbial consortia suppress multidrug-resistant proinflammatory Enterobacteriaceae via ecological control.</title>
        <authorList>
            <person name="Furuichi M."/>
            <person name="Kawaguchi T."/>
            <person name="Pust M."/>
            <person name="Yasuma K."/>
            <person name="Plichta D."/>
            <person name="Hasegawa N."/>
            <person name="Ohya T."/>
            <person name="Bhattarai S."/>
            <person name="Sasajima S."/>
            <person name="Aoto Y."/>
            <person name="Tuganbaev T."/>
            <person name="Yaginuma M."/>
            <person name="Ueda M."/>
            <person name="Okahashi N."/>
            <person name="Amafuji K."/>
            <person name="Kiridooshi Y."/>
            <person name="Sugita K."/>
            <person name="Strazar M."/>
            <person name="Skelly A."/>
            <person name="Suda W."/>
            <person name="Hattori M."/>
            <person name="Nakamoto N."/>
            <person name="Caballero S."/>
            <person name="Norman J."/>
            <person name="Olle B."/>
            <person name="Tanoue T."/>
            <person name="Arita M."/>
            <person name="Bucci V."/>
            <person name="Atarashi K."/>
            <person name="Xavier R."/>
            <person name="Honda K."/>
        </authorList>
    </citation>
    <scope>NUCLEOTIDE SEQUENCE [LARGE SCALE GENOMIC DNA]</scope>
    <source>
        <strain evidence="13">f13</strain>
    </source>
</reference>
<evidence type="ECO:0000259" key="11">
    <source>
        <dbReference type="PROSITE" id="PS50828"/>
    </source>
</evidence>
<keyword evidence="6 8" id="KW-0694">RNA-binding</keyword>
<keyword evidence="13" id="KW-1185">Reference proteome</keyword>
<dbReference type="Gene3D" id="3.40.50.300">
    <property type="entry name" value="P-loop containing nucleotide triphosphate hydrolases"/>
    <property type="match status" value="1"/>
</dbReference>
<dbReference type="SMART" id="SM00463">
    <property type="entry name" value="SMR"/>
    <property type="match status" value="1"/>
</dbReference>
<organism evidence="12 13">
    <name type="scientific">Enterocloster alcoholdehydrogenati</name>
    <dbReference type="NCBI Taxonomy" id="2547410"/>
    <lineage>
        <taxon>Bacteria</taxon>
        <taxon>Bacillati</taxon>
        <taxon>Bacillota</taxon>
        <taxon>Clostridia</taxon>
        <taxon>Lachnospirales</taxon>
        <taxon>Lachnospiraceae</taxon>
        <taxon>Enterocloster</taxon>
    </lineage>
</organism>
<evidence type="ECO:0000313" key="12">
    <source>
        <dbReference type="EMBL" id="GAA6270487.1"/>
    </source>
</evidence>
<dbReference type="EC" id="3.1.-.-" evidence="8"/>
<dbReference type="PROSITE" id="PS50828">
    <property type="entry name" value="SMR"/>
    <property type="match status" value="1"/>
</dbReference>
<keyword evidence="8 12" id="KW-0255">Endonuclease</keyword>
<dbReference type="InterPro" id="IPR000432">
    <property type="entry name" value="DNA_mismatch_repair_MutS_C"/>
</dbReference>
<proteinExistence type="inferred from homology"/>
<comment type="subunit">
    <text evidence="8">Homodimer. Binds to stalled ribosomes, contacting rRNA.</text>
</comment>
<evidence type="ECO:0000256" key="4">
    <source>
        <dbReference type="ARBA" id="ARBA00022801"/>
    </source>
</evidence>
<dbReference type="Gene3D" id="3.30.1370.110">
    <property type="match status" value="1"/>
</dbReference>
<comment type="similarity">
    <text evidence="8">Belongs to the DNA mismatch repair MutS family. MutS2 subfamily.</text>
</comment>
<comment type="function">
    <text evidence="8">Acts as a ribosome collision sensor, splitting the ribosome into its 2 subunits. Detects stalled/collided 70S ribosomes which it binds and splits by an ATP-hydrolysis driven conformational change. Acts upstream of the ribosome quality control system (RQC), a ribosome-associated complex that mediates the extraction of incompletely synthesized nascent chains from stalled ribosomes and their subsequent degradation. Probably generates substrates for RQC.</text>
</comment>
<dbReference type="InterPro" id="IPR046893">
    <property type="entry name" value="MSSS"/>
</dbReference>
<keyword evidence="5 8" id="KW-0067">ATP-binding</keyword>
<evidence type="ECO:0000256" key="6">
    <source>
        <dbReference type="ARBA" id="ARBA00022884"/>
    </source>
</evidence>
<dbReference type="GO" id="GO:0004519">
    <property type="term" value="F:endonuclease activity"/>
    <property type="evidence" value="ECO:0007669"/>
    <property type="project" value="UniProtKB-KW"/>
</dbReference>
<feature type="region of interest" description="Disordered" evidence="10">
    <location>
        <begin position="109"/>
        <end position="128"/>
    </location>
</feature>
<dbReference type="EMBL" id="BAABXL010000001">
    <property type="protein sequence ID" value="GAA6270487.1"/>
    <property type="molecule type" value="Genomic_DNA"/>
</dbReference>
<dbReference type="PIRSF" id="PIRSF005814">
    <property type="entry name" value="MutS_YshD"/>
    <property type="match status" value="1"/>
</dbReference>
<dbReference type="HAMAP" id="MF_00092">
    <property type="entry name" value="MutS2"/>
    <property type="match status" value="1"/>
</dbReference>
<evidence type="ECO:0000256" key="8">
    <source>
        <dbReference type="HAMAP-Rule" id="MF_00092"/>
    </source>
</evidence>
<name>A0ABQ0B2I4_9FIRM</name>
<dbReference type="Pfam" id="PF20297">
    <property type="entry name" value="MSSS"/>
    <property type="match status" value="1"/>
</dbReference>
<evidence type="ECO:0000256" key="9">
    <source>
        <dbReference type="SAM" id="Coils"/>
    </source>
</evidence>
<accession>A0ABQ0B2I4</accession>
<dbReference type="InterPro" id="IPR045076">
    <property type="entry name" value="MutS"/>
</dbReference>
<dbReference type="NCBIfam" id="TIGR01069">
    <property type="entry name" value="mutS2"/>
    <property type="match status" value="1"/>
</dbReference>
<evidence type="ECO:0000256" key="2">
    <source>
        <dbReference type="ARBA" id="ARBA00022730"/>
    </source>
</evidence>
<dbReference type="SUPFAM" id="SSF160443">
    <property type="entry name" value="SMR domain-like"/>
    <property type="match status" value="1"/>
</dbReference>
<dbReference type="SMART" id="SM00533">
    <property type="entry name" value="MUTSd"/>
    <property type="match status" value="1"/>
</dbReference>
<comment type="caution">
    <text evidence="12">The sequence shown here is derived from an EMBL/GenBank/DDBJ whole genome shotgun (WGS) entry which is preliminary data.</text>
</comment>
<evidence type="ECO:0000256" key="3">
    <source>
        <dbReference type="ARBA" id="ARBA00022741"/>
    </source>
</evidence>
<dbReference type="PROSITE" id="PS00486">
    <property type="entry name" value="DNA_MISMATCH_REPAIR_2"/>
    <property type="match status" value="1"/>
</dbReference>
<keyword evidence="7 8" id="KW-0238">DNA-binding</keyword>
<dbReference type="SMART" id="SM00534">
    <property type="entry name" value="MUTSac"/>
    <property type="match status" value="1"/>
</dbReference>
<dbReference type="Pfam" id="PF00488">
    <property type="entry name" value="MutS_V"/>
    <property type="match status" value="1"/>
</dbReference>
<sequence length="836" mass="91981">MNQKSLKTLEYTKIITQLESHAASPLGKALCRELTPSSDLEEIRTRQAQTTDAADRVRLKGSVSFSGLREIGGSLKRLEIGSSLSIPELLSISSVLTVAARAKSYGRRDAEDTPVFTPRFPGQKPPKQTEAAEYVPDSLDPFFQSLEPLTPLNNEIKRCIISEDEVADDASPGLSRVRRSIKAAADRIHTQLNTILNSHRTYLQDAVITMRDGRYCLPVKAEYKSQVSGMVHDQSATGSTLFIEPMAIIRLNNEIRELEIQEQKEIEAVLASLSNEAAPHIEELRLNMELLAQLDFIFARAALSRQYRCSAPVFNDQGRIHIKDGRHPLLDPQKVVPVNVWLGKDFDLLIVTGPNTGGKTVSLKTVGLFTLMGQAGLHIPAWEGSELAVFDEVFADIGDEQSIEQSLSTFSAHMTNIVNILQQADSRSLCLFDELGAGTDPTEGAALAIAVLSFLHNMKCRTMATTHYSELKVFALTTPGVENACCEFSVETLQPTYRLLIGIPGKSNAFAISQKLGLPDFIIEDAKTHLESKDQSFEDLLASLETSRITIEKEQDEIRSYKEEIAQLKSRLTQKEERLDERKDKLIRNASEEAQRILREAKETADQTIRQINKLAADSGVGKELEAQRTRLREQLKKTDDKLAVKTKGPNQPVSPKKLKVGDGVRVLSMNLKGTVSSLPDARGDLFVQMGILRSKVNIKDLELIREDDISATLGDGSSHTYGGSSGVSSKAKKTFSQAKGNGSGSGQIRMSKSFSVGSEVNLIGMTTDEAVPAMEKYLDDAYLAHMPSVRVVHGRGTGALKAACHKRLRQLKYVKDFRLGEFGEGGDGVTIVTFK</sequence>
<keyword evidence="1 8" id="KW-0540">Nuclease</keyword>
<feature type="compositionally biased region" description="Polar residues" evidence="10">
    <location>
        <begin position="735"/>
        <end position="748"/>
    </location>
</feature>
<feature type="binding site" evidence="8">
    <location>
        <begin position="353"/>
        <end position="360"/>
    </location>
    <ligand>
        <name>ATP</name>
        <dbReference type="ChEBI" id="CHEBI:30616"/>
    </ligand>
</feature>
<gene>
    <name evidence="8" type="primary">mutS2</name>
    <name evidence="8" type="synonym">rqcU</name>
    <name evidence="12" type="ORF">F130042H8_35470</name>
</gene>
<dbReference type="InterPro" id="IPR036063">
    <property type="entry name" value="Smr_dom_sf"/>
</dbReference>
<dbReference type="Proteomes" id="UP001600894">
    <property type="component" value="Unassembled WGS sequence"/>
</dbReference>
<evidence type="ECO:0000256" key="10">
    <source>
        <dbReference type="SAM" id="MobiDB-lite"/>
    </source>
</evidence>